<keyword evidence="3" id="KW-1185">Reference proteome</keyword>
<evidence type="ECO:0000256" key="1">
    <source>
        <dbReference type="SAM" id="MobiDB-lite"/>
    </source>
</evidence>
<dbReference type="InParanoid" id="A0A423PRH7"/>
<evidence type="ECO:0000313" key="2">
    <source>
        <dbReference type="EMBL" id="ROO28162.1"/>
    </source>
</evidence>
<dbReference type="OrthoDB" id="7056166at2"/>
<sequence>MVVSSFGASAVAQTPATDQTDVPDDAPAQALTFPEMFEREVVRGSEVHGRVGIYDFRRWHDTNQPYPGQPDTGDDFNNENTNYGAQIGIQTGRIYGFSAGAEFVYSGGFYGNNDAGTRLNCVLACGDEISELTQGYLQFNSYGTQIRAGRQLLNTPLAASDQFTFKPRSFSGVSGTIRPLQTVRRLQQSPGDLAQGDATEASTFGPQVTRSRIADTQNYETDQYLPFAMGAETMDIPEWQLVGAKIDRYASRFNNDNFRSDNRYFTDVDGFWMVGTTFRNVWSGGQVIGQYYHYRFQQTVSSDYGEIGYMAPEFGEGASAWAPYVRVQASASYNADEQRVPQGIDNQIYGLKTGIRSSEVGFSVFGTFSPVNKGSFNNGQTLNPYTDLSGVFYTDTMNNGIQNFGPGWGAGVRFDFTPSDNLAMYARYVKYKAEFGHYHDFYFSGGPNNQITDDSFTGELVRNQYSDGIGIGLTYDLGGLWHQLAGLKLNNNLGITRYDENAEDFYDNRLRLYYQF</sequence>
<dbReference type="Gene3D" id="2.40.160.10">
    <property type="entry name" value="Porin"/>
    <property type="match status" value="2"/>
</dbReference>
<dbReference type="RefSeq" id="WP_148070961.1">
    <property type="nucleotide sequence ID" value="NZ_AYKG01000023.1"/>
</dbReference>
<accession>A0A423PRH7</accession>
<dbReference type="Proteomes" id="UP000285310">
    <property type="component" value="Unassembled WGS sequence"/>
</dbReference>
<reference evidence="2 3" key="1">
    <citation type="submission" date="2013-10" db="EMBL/GenBank/DDBJ databases">
        <title>Salinisphaera japonica YTM-1 Genome Sequencing.</title>
        <authorList>
            <person name="Lai Q."/>
            <person name="Li C."/>
            <person name="Shao Z."/>
        </authorList>
    </citation>
    <scope>NUCLEOTIDE SEQUENCE [LARGE SCALE GENOMIC DNA]</scope>
    <source>
        <strain evidence="2 3">YTM-1</strain>
    </source>
</reference>
<evidence type="ECO:0000313" key="3">
    <source>
        <dbReference type="Proteomes" id="UP000285310"/>
    </source>
</evidence>
<name>A0A423PRH7_9GAMM</name>
<organism evidence="2 3">
    <name type="scientific">Salinisphaera japonica YTM-1</name>
    <dbReference type="NCBI Taxonomy" id="1209778"/>
    <lineage>
        <taxon>Bacteria</taxon>
        <taxon>Pseudomonadati</taxon>
        <taxon>Pseudomonadota</taxon>
        <taxon>Gammaproteobacteria</taxon>
        <taxon>Salinisphaerales</taxon>
        <taxon>Salinisphaeraceae</taxon>
        <taxon>Salinisphaera</taxon>
    </lineage>
</organism>
<protein>
    <recommendedName>
        <fullName evidence="4">Porin</fullName>
    </recommendedName>
</protein>
<dbReference type="AlphaFoldDB" id="A0A423PRH7"/>
<dbReference type="InterPro" id="IPR023614">
    <property type="entry name" value="Porin_dom_sf"/>
</dbReference>
<evidence type="ECO:0008006" key="4">
    <source>
        <dbReference type="Google" id="ProtNLM"/>
    </source>
</evidence>
<comment type="caution">
    <text evidence="2">The sequence shown here is derived from an EMBL/GenBank/DDBJ whole genome shotgun (WGS) entry which is preliminary data.</text>
</comment>
<gene>
    <name evidence="2" type="ORF">SAJA_08685</name>
</gene>
<dbReference type="EMBL" id="AYKG01000023">
    <property type="protein sequence ID" value="ROO28162.1"/>
    <property type="molecule type" value="Genomic_DNA"/>
</dbReference>
<proteinExistence type="predicted"/>
<feature type="region of interest" description="Disordered" evidence="1">
    <location>
        <begin position="1"/>
        <end position="24"/>
    </location>
</feature>
<feature type="compositionally biased region" description="Polar residues" evidence="1">
    <location>
        <begin position="11"/>
        <end position="20"/>
    </location>
</feature>